<dbReference type="Pfam" id="PF03127">
    <property type="entry name" value="GAT"/>
    <property type="match status" value="1"/>
</dbReference>
<feature type="compositionally biased region" description="Low complexity" evidence="2">
    <location>
        <begin position="655"/>
        <end position="673"/>
    </location>
</feature>
<proteinExistence type="predicted"/>
<feature type="domain" description="EH" evidence="3">
    <location>
        <begin position="760"/>
        <end position="849"/>
    </location>
</feature>
<feature type="region of interest" description="Disordered" evidence="2">
    <location>
        <begin position="722"/>
        <end position="752"/>
    </location>
</feature>
<dbReference type="GO" id="GO:0005886">
    <property type="term" value="C:plasma membrane"/>
    <property type="evidence" value="ECO:0007669"/>
    <property type="project" value="TreeGrafter"/>
</dbReference>
<dbReference type="InterPro" id="IPR002048">
    <property type="entry name" value="EF_hand_dom"/>
</dbReference>
<reference evidence="5 6" key="1">
    <citation type="journal article" date="2016" name="Mol. Biol. Evol.">
        <title>Comparative Genomics of Early-Diverging Mushroom-Forming Fungi Provides Insights into the Origins of Lignocellulose Decay Capabilities.</title>
        <authorList>
            <person name="Nagy L.G."/>
            <person name="Riley R."/>
            <person name="Tritt A."/>
            <person name="Adam C."/>
            <person name="Daum C."/>
            <person name="Floudas D."/>
            <person name="Sun H."/>
            <person name="Yadav J.S."/>
            <person name="Pangilinan J."/>
            <person name="Larsson K.H."/>
            <person name="Matsuura K."/>
            <person name="Barry K."/>
            <person name="Labutti K."/>
            <person name="Kuo R."/>
            <person name="Ohm R.A."/>
            <person name="Bhattacharya S.S."/>
            <person name="Shirouzu T."/>
            <person name="Yoshinaga Y."/>
            <person name="Martin F.M."/>
            <person name="Grigoriev I.V."/>
            <person name="Hibbett D.S."/>
        </authorList>
    </citation>
    <scope>NUCLEOTIDE SEQUENCE [LARGE SCALE GENOMIC DNA]</scope>
    <source>
        <strain evidence="5 6">93-53</strain>
    </source>
</reference>
<evidence type="ECO:0000313" key="5">
    <source>
        <dbReference type="EMBL" id="KZT03547.1"/>
    </source>
</evidence>
<evidence type="ECO:0000259" key="3">
    <source>
        <dbReference type="PROSITE" id="PS50031"/>
    </source>
</evidence>
<dbReference type="SMART" id="SM00027">
    <property type="entry name" value="EH"/>
    <property type="match status" value="3"/>
</dbReference>
<dbReference type="Proteomes" id="UP000076871">
    <property type="component" value="Unassembled WGS sequence"/>
</dbReference>
<dbReference type="AlphaFoldDB" id="A0A165CW15"/>
<keyword evidence="1" id="KW-0106">Calcium</keyword>
<evidence type="ECO:0000256" key="2">
    <source>
        <dbReference type="SAM" id="MobiDB-lite"/>
    </source>
</evidence>
<dbReference type="SUPFAM" id="SSF47473">
    <property type="entry name" value="EF-hand"/>
    <property type="match status" value="3"/>
</dbReference>
<dbReference type="PANTHER" id="PTHR11216:SF170">
    <property type="entry name" value="DYNAMIN ASSOCIATED PROTEIN 160, ISOFORM D"/>
    <property type="match status" value="1"/>
</dbReference>
<protein>
    <submittedName>
        <fullName evidence="5">EF-hand</fullName>
    </submittedName>
</protein>
<dbReference type="STRING" id="1314785.A0A165CW15"/>
<dbReference type="GO" id="GO:0035091">
    <property type="term" value="F:phosphatidylinositol binding"/>
    <property type="evidence" value="ECO:0007669"/>
    <property type="project" value="InterPro"/>
</dbReference>
<feature type="region of interest" description="Disordered" evidence="2">
    <location>
        <begin position="831"/>
        <end position="920"/>
    </location>
</feature>
<dbReference type="EMBL" id="KV427643">
    <property type="protein sequence ID" value="KZT03547.1"/>
    <property type="molecule type" value="Genomic_DNA"/>
</dbReference>
<dbReference type="PROSITE" id="PS50031">
    <property type="entry name" value="EH"/>
    <property type="match status" value="3"/>
</dbReference>
<dbReference type="SMART" id="SM00054">
    <property type="entry name" value="EFh"/>
    <property type="match status" value="3"/>
</dbReference>
<dbReference type="SUPFAM" id="SSF89009">
    <property type="entry name" value="GAT-like domain"/>
    <property type="match status" value="1"/>
</dbReference>
<feature type="region of interest" description="Disordered" evidence="2">
    <location>
        <begin position="651"/>
        <end position="704"/>
    </location>
</feature>
<dbReference type="InterPro" id="IPR038425">
    <property type="entry name" value="GAT_sf"/>
</dbReference>
<dbReference type="InterPro" id="IPR004152">
    <property type="entry name" value="GAT_dom"/>
</dbReference>
<evidence type="ECO:0000256" key="1">
    <source>
        <dbReference type="ARBA" id="ARBA00022837"/>
    </source>
</evidence>
<keyword evidence="6" id="KW-1185">Reference proteome</keyword>
<feature type="domain" description="EH" evidence="3">
    <location>
        <begin position="450"/>
        <end position="540"/>
    </location>
</feature>
<feature type="domain" description="EH" evidence="3">
    <location>
        <begin position="580"/>
        <end position="669"/>
    </location>
</feature>
<organism evidence="5 6">
    <name type="scientific">Laetiporus sulphureus 93-53</name>
    <dbReference type="NCBI Taxonomy" id="1314785"/>
    <lineage>
        <taxon>Eukaryota</taxon>
        <taxon>Fungi</taxon>
        <taxon>Dikarya</taxon>
        <taxon>Basidiomycota</taxon>
        <taxon>Agaricomycotina</taxon>
        <taxon>Agaricomycetes</taxon>
        <taxon>Polyporales</taxon>
        <taxon>Laetiporus</taxon>
    </lineage>
</organism>
<dbReference type="CDD" id="cd00052">
    <property type="entry name" value="EH"/>
    <property type="match status" value="3"/>
</dbReference>
<dbReference type="Gene3D" id="1.10.238.10">
    <property type="entry name" value="EF-hand"/>
    <property type="match status" value="3"/>
</dbReference>
<dbReference type="RefSeq" id="XP_040761287.1">
    <property type="nucleotide sequence ID" value="XM_040909580.1"/>
</dbReference>
<gene>
    <name evidence="5" type="ORF">LAESUDRAFT_729135</name>
</gene>
<accession>A0A165CW15</accession>
<feature type="region of interest" description="Disordered" evidence="2">
    <location>
        <begin position="150"/>
        <end position="174"/>
    </location>
</feature>
<dbReference type="PROSITE" id="PS00018">
    <property type="entry name" value="EF_HAND_1"/>
    <property type="match status" value="1"/>
</dbReference>
<dbReference type="PANTHER" id="PTHR11216">
    <property type="entry name" value="EH DOMAIN"/>
    <property type="match status" value="1"/>
</dbReference>
<dbReference type="GO" id="GO:0006897">
    <property type="term" value="P:endocytosis"/>
    <property type="evidence" value="ECO:0007669"/>
    <property type="project" value="TreeGrafter"/>
</dbReference>
<sequence length="920" mass="99422">MRALPERRPIWLALTPEDVKHIYTLCKAAQGNADLLREALVNANGPQDLRNGLTREFLDKCRKSQLLVEAQTTRVASVLNNPRLAAPGPHLDDATRTLKVLRGVNDDLIAAMQFYSDLVYAGLDKAEQERIKNEHTIRMLTATTSLSALSLDGGRTTSHRPPPSPGAGPSNLDDEKIQRLSKVAKTAMGNAELLRESLLHAQPEDLSGAIVQEFMQSCLDSQKAIFEHIQWADAAAASSRRRVGANDPSQTREELLFKELITADEVLTEVLKMLDELRLNGVPVETQSAMGKPSISADPEAEKRRLPELCRVGRGNAELLSEALMHATREDLHGELIQEFNASCRTSQKEIITAVAQIELSSDEAASSEENILGKLIAANEVLIEALRHYDELSHTGAVTSVPQEVQSEKGKAPMVSIFPQAYPITQPEAGPSRPPMISMAQLPPLTQEDKAKFMKIFFGAGPKNGFLSGARARDLLLKSRLPSETLLQIWDLADVSCRGSLAIGDFVIAMYLVQACMTGRLAPLPSALPPELYQQAGCNAIFSPARLAIPGPSLTTTPNLQTSPALPGAPAYFGIQPTAQDHTDRIFQTLDTEGTGKVQSYVIMSFLLKLGLSMDVLNQIWSTADTGSKGYLTRAEFAIAMKLAEMKKAGQELPASPSSSEVEQASSSAAPQPTVPEASLIDLDEPLGGPSTPRPPVAEVSGPNSDLLAVNTLIVPPQLTGSAFFEPSSPQPTSPLPQPSSPEQMPNGSVQPWAINPVVKARFDTFFDTLDPWRKGYIEGDIAVTFFAKSKLPDNVMADIWDLADVNHDGRLTRDEFAIAMQLIRETIKGKELPSQLPPSLIPPSLQSSPPSQLPPRESPQGGSTRARSAAGNGRDASRHREPARQSSGTTSAPPSFDEIAPRPETPPPPYEAVVSTPS</sequence>
<dbReference type="GO" id="GO:0043130">
    <property type="term" value="F:ubiquitin binding"/>
    <property type="evidence" value="ECO:0007669"/>
    <property type="project" value="InterPro"/>
</dbReference>
<feature type="domain" description="EF-hand" evidence="4">
    <location>
        <begin position="613"/>
        <end position="648"/>
    </location>
</feature>
<evidence type="ECO:0000259" key="4">
    <source>
        <dbReference type="PROSITE" id="PS50222"/>
    </source>
</evidence>
<dbReference type="GO" id="GO:0005509">
    <property type="term" value="F:calcium ion binding"/>
    <property type="evidence" value="ECO:0007669"/>
    <property type="project" value="InterPro"/>
</dbReference>
<dbReference type="OrthoDB" id="524326at2759"/>
<dbReference type="Pfam" id="PF12763">
    <property type="entry name" value="EH"/>
    <property type="match status" value="3"/>
</dbReference>
<dbReference type="InterPro" id="IPR018247">
    <property type="entry name" value="EF_Hand_1_Ca_BS"/>
</dbReference>
<feature type="domain" description="EF-hand" evidence="4">
    <location>
        <begin position="793"/>
        <end position="828"/>
    </location>
</feature>
<name>A0A165CW15_9APHY</name>
<dbReference type="InParanoid" id="A0A165CW15"/>
<dbReference type="GO" id="GO:0005737">
    <property type="term" value="C:cytoplasm"/>
    <property type="evidence" value="ECO:0007669"/>
    <property type="project" value="TreeGrafter"/>
</dbReference>
<dbReference type="GeneID" id="63826609"/>
<dbReference type="GO" id="GO:0016197">
    <property type="term" value="P:endosomal transport"/>
    <property type="evidence" value="ECO:0007669"/>
    <property type="project" value="TreeGrafter"/>
</dbReference>
<dbReference type="CDD" id="cd21383">
    <property type="entry name" value="GAT_GGA_Tom1-like"/>
    <property type="match status" value="2"/>
</dbReference>
<dbReference type="PROSITE" id="PS50222">
    <property type="entry name" value="EF_HAND_2"/>
    <property type="match status" value="2"/>
</dbReference>
<dbReference type="Gene3D" id="1.20.58.160">
    <property type="match status" value="1"/>
</dbReference>
<feature type="compositionally biased region" description="Pro residues" evidence="2">
    <location>
        <begin position="730"/>
        <end position="741"/>
    </location>
</feature>
<dbReference type="InterPro" id="IPR011992">
    <property type="entry name" value="EF-hand-dom_pair"/>
</dbReference>
<dbReference type="InterPro" id="IPR000261">
    <property type="entry name" value="EH_dom"/>
</dbReference>
<feature type="compositionally biased region" description="Polar residues" evidence="2">
    <location>
        <begin position="886"/>
        <end position="895"/>
    </location>
</feature>
<evidence type="ECO:0000313" key="6">
    <source>
        <dbReference type="Proteomes" id="UP000076871"/>
    </source>
</evidence>